<feature type="compositionally biased region" description="Basic residues" evidence="1">
    <location>
        <begin position="47"/>
        <end position="61"/>
    </location>
</feature>
<dbReference type="InterPro" id="IPR050320">
    <property type="entry name" value="N5-glutamine_MTase"/>
</dbReference>
<dbReference type="SUPFAM" id="SSF53335">
    <property type="entry name" value="S-adenosyl-L-methionine-dependent methyltransferases"/>
    <property type="match status" value="1"/>
</dbReference>
<dbReference type="PANTHER" id="PTHR18895:SF74">
    <property type="entry name" value="MTRF1L RELEASE FACTOR GLUTAMINE METHYLTRANSFERASE"/>
    <property type="match status" value="1"/>
</dbReference>
<protein>
    <submittedName>
        <fullName evidence="2">Class I SAM-dependent methyltransferase</fullName>
    </submittedName>
</protein>
<dbReference type="InterPro" id="IPR002052">
    <property type="entry name" value="DNA_methylase_N6_adenine_CS"/>
</dbReference>
<dbReference type="PANTHER" id="PTHR18895">
    <property type="entry name" value="HEMK METHYLTRANSFERASE"/>
    <property type="match status" value="1"/>
</dbReference>
<gene>
    <name evidence="2" type="ORF">H9Y04_01715</name>
</gene>
<name>A0ABR7S780_9ACTN</name>
<reference evidence="2 3" key="1">
    <citation type="submission" date="2020-08" db="EMBL/GenBank/DDBJ databases">
        <title>Genemic of Streptomyces polyaspartic.</title>
        <authorList>
            <person name="Liu W."/>
        </authorList>
    </citation>
    <scope>NUCLEOTIDE SEQUENCE [LARGE SCALE GENOMIC DNA]</scope>
    <source>
        <strain evidence="2 3">TRM66268-LWL</strain>
    </source>
</reference>
<sequence length="460" mass="50130">MPGVRGEAPVSGRGGVGERGPPQAHAARTRRRHRTSAETARSDKARTATRPRPARKPRTARNARPPTYPDRTPLPHDREAPVSPLPPQVIDWSPDGDEVRSARWVSESGAVAPQRVVAADSRIGVAAAYRHICEGTALLWTGDYPSARQLLTSLGKRAEPRRRPKAASLTEAFRLQRREQARRTRILSLLLVPYEDGWTIPLKRAPEVAEACRQVYGEFGDGPAAGSLRELLGVVGAYEWRRKGVEIPVLGGDRIHPHYGVFSPVRGEYLDLAARARLEAPRVAFDIGTGTGVLSVLLARRGAGKVVATDLDPRAVACARENVERLGAADVVEVREADLFPEGRADLIVCNPPWLPARARTRLDRAVYDPDSGFLRGFLQGLPDHLAPGGEAWLLISDLAERLGLRGESELADAIAAAGLQVTGRETTAPRHGRANDRDDPLYEARSKEITSLWRLAVVG</sequence>
<dbReference type="Gene3D" id="3.40.50.150">
    <property type="entry name" value="Vaccinia Virus protein VP39"/>
    <property type="match status" value="1"/>
</dbReference>
<dbReference type="CDD" id="cd02440">
    <property type="entry name" value="AdoMet_MTases"/>
    <property type="match status" value="1"/>
</dbReference>
<dbReference type="Pfam" id="PF06325">
    <property type="entry name" value="PrmA"/>
    <property type="match status" value="1"/>
</dbReference>
<organism evidence="2 3">
    <name type="scientific">Streptomyces polyasparticus</name>
    <dbReference type="NCBI Taxonomy" id="2767826"/>
    <lineage>
        <taxon>Bacteria</taxon>
        <taxon>Bacillati</taxon>
        <taxon>Actinomycetota</taxon>
        <taxon>Actinomycetes</taxon>
        <taxon>Kitasatosporales</taxon>
        <taxon>Streptomycetaceae</taxon>
        <taxon>Streptomyces</taxon>
    </lineage>
</organism>
<evidence type="ECO:0000313" key="2">
    <source>
        <dbReference type="EMBL" id="MBC9711288.1"/>
    </source>
</evidence>
<keyword evidence="2" id="KW-0489">Methyltransferase</keyword>
<dbReference type="GO" id="GO:0032259">
    <property type="term" value="P:methylation"/>
    <property type="evidence" value="ECO:0007669"/>
    <property type="project" value="UniProtKB-KW"/>
</dbReference>
<dbReference type="PROSITE" id="PS00092">
    <property type="entry name" value="N6_MTASE"/>
    <property type="match status" value="1"/>
</dbReference>
<dbReference type="Proteomes" id="UP000642284">
    <property type="component" value="Unassembled WGS sequence"/>
</dbReference>
<accession>A0ABR7S780</accession>
<evidence type="ECO:0000313" key="3">
    <source>
        <dbReference type="Proteomes" id="UP000642284"/>
    </source>
</evidence>
<dbReference type="GO" id="GO:0008168">
    <property type="term" value="F:methyltransferase activity"/>
    <property type="evidence" value="ECO:0007669"/>
    <property type="project" value="UniProtKB-KW"/>
</dbReference>
<keyword evidence="3" id="KW-1185">Reference proteome</keyword>
<feature type="region of interest" description="Disordered" evidence="1">
    <location>
        <begin position="1"/>
        <end position="96"/>
    </location>
</feature>
<comment type="caution">
    <text evidence="2">The sequence shown here is derived from an EMBL/GenBank/DDBJ whole genome shotgun (WGS) entry which is preliminary data.</text>
</comment>
<dbReference type="EMBL" id="JACTVJ010000001">
    <property type="protein sequence ID" value="MBC9711288.1"/>
    <property type="molecule type" value="Genomic_DNA"/>
</dbReference>
<dbReference type="InterPro" id="IPR029063">
    <property type="entry name" value="SAM-dependent_MTases_sf"/>
</dbReference>
<proteinExistence type="predicted"/>
<keyword evidence="2" id="KW-0808">Transferase</keyword>
<evidence type="ECO:0000256" key="1">
    <source>
        <dbReference type="SAM" id="MobiDB-lite"/>
    </source>
</evidence>